<name>A0ABS7G836_9BACT</name>
<gene>
    <name evidence="1" type="ORF">K1Y79_03860</name>
</gene>
<keyword evidence="2" id="KW-1185">Reference proteome</keyword>
<comment type="caution">
    <text evidence="1">The sequence shown here is derived from an EMBL/GenBank/DDBJ whole genome shotgun (WGS) entry which is preliminary data.</text>
</comment>
<accession>A0ABS7G836</accession>
<dbReference type="Proteomes" id="UP000812961">
    <property type="component" value="Unassembled WGS sequence"/>
</dbReference>
<sequence>MLVAGCLEYYFCKTPAEAQAVIHSAEQLNSEYFLPKDYNSMALLDNQTPLDVTWHLLKTLEDPAADGWSNPPTDDYLLWEERFLLDHNLSQDYISYLEGPPPKAPAGH</sequence>
<evidence type="ECO:0000313" key="2">
    <source>
        <dbReference type="Proteomes" id="UP000812961"/>
    </source>
</evidence>
<proteinExistence type="predicted"/>
<evidence type="ECO:0000313" key="1">
    <source>
        <dbReference type="EMBL" id="MBW8683460.1"/>
    </source>
</evidence>
<reference evidence="1 2" key="1">
    <citation type="submission" date="2021-08" db="EMBL/GenBank/DDBJ databases">
        <title>The genome sequence of Chitinophaga sp. B61.</title>
        <authorList>
            <person name="Zhang X."/>
        </authorList>
    </citation>
    <scope>NUCLEOTIDE SEQUENCE [LARGE SCALE GENOMIC DNA]</scope>
    <source>
        <strain evidence="1 2">B61</strain>
    </source>
</reference>
<dbReference type="EMBL" id="JAICCF010000001">
    <property type="protein sequence ID" value="MBW8683460.1"/>
    <property type="molecule type" value="Genomic_DNA"/>
</dbReference>
<dbReference type="RefSeq" id="WP_220248680.1">
    <property type="nucleotide sequence ID" value="NZ_JAICCF010000001.1"/>
</dbReference>
<organism evidence="1 2">
    <name type="scientific">Chitinophaga rhizophila</name>
    <dbReference type="NCBI Taxonomy" id="2866212"/>
    <lineage>
        <taxon>Bacteria</taxon>
        <taxon>Pseudomonadati</taxon>
        <taxon>Bacteroidota</taxon>
        <taxon>Chitinophagia</taxon>
        <taxon>Chitinophagales</taxon>
        <taxon>Chitinophagaceae</taxon>
        <taxon>Chitinophaga</taxon>
    </lineage>
</organism>
<protein>
    <submittedName>
        <fullName evidence="1">Uncharacterized protein</fullName>
    </submittedName>
</protein>